<accession>A0A319CM96</accession>
<keyword evidence="8" id="KW-1185">Reference proteome</keyword>
<dbReference type="CDD" id="cd12148">
    <property type="entry name" value="fungal_TF_MHR"/>
    <property type="match status" value="1"/>
</dbReference>
<dbReference type="STRING" id="1448315.A0A319CM96"/>
<keyword evidence="2" id="KW-0804">Transcription</keyword>
<evidence type="ECO:0000256" key="4">
    <source>
        <dbReference type="SAM" id="MobiDB-lite"/>
    </source>
</evidence>
<evidence type="ECO:0000313" key="7">
    <source>
        <dbReference type="EMBL" id="PYH85680.1"/>
    </source>
</evidence>
<dbReference type="GO" id="GO:0000978">
    <property type="term" value="F:RNA polymerase II cis-regulatory region sequence-specific DNA binding"/>
    <property type="evidence" value="ECO:0007669"/>
    <property type="project" value="TreeGrafter"/>
</dbReference>
<dbReference type="GO" id="GO:0008270">
    <property type="term" value="F:zinc ion binding"/>
    <property type="evidence" value="ECO:0007669"/>
    <property type="project" value="InterPro"/>
</dbReference>
<evidence type="ECO:0000259" key="6">
    <source>
        <dbReference type="SMART" id="SM00906"/>
    </source>
</evidence>
<dbReference type="GO" id="GO:0005634">
    <property type="term" value="C:nucleus"/>
    <property type="evidence" value="ECO:0007669"/>
    <property type="project" value="TreeGrafter"/>
</dbReference>
<dbReference type="InterPro" id="IPR051127">
    <property type="entry name" value="Fungal_SecMet_Regulators"/>
</dbReference>
<dbReference type="RefSeq" id="XP_025495880.1">
    <property type="nucleotide sequence ID" value="XM_025631095.1"/>
</dbReference>
<keyword evidence="3" id="KW-0539">Nucleus</keyword>
<sequence length="877" mass="95399">MKLISASSVVVAATVISAANAAAFPSLPSIPESCLEIPKVLGNKPLQLLQYFHKEVCEQNCTATINQHNAYVQNQVLPQLIQDLDQKLGISATEQAQFKQLHTQAVAAVEKSCSAKGNKPLCNDIQGLVDYGFCAFQATEPIFKSHLSQLQSGSLNITEAKCDKIKELDSDATVWQKTLPSYIDKAGSSETAASNESLNTPHSSLSHCIRLGRADTCVPAPRGSARRPNGDSNAYPSGLISANRNSASLDLASSGSQINDLPPSPSSGPAVSTLEPGPLSPETPHRTHPRMLRNLRGERGKHYLTVFGQGQALMSLILVYIGKAASLSFLQLVRDTVTQCIGPSQFSHNMKSEDMLETESPDDIPLELGDEFDVRQQQYYVQAYSAATSGFMHVLLEEEAMQLLKAPISSSAETTGNRDQTRSALMNIVIAIGAQASKHHPLAERAGKFFFACAQRSAFAGMLENPSLDLVRLFLLMSYYMLGACRRNAAFMYLGVAVRAAVALGLQLTDLGETVPTKEQDIRARVWMSLCVLDLLVSSILGRAAATTSIRSHSEDTSFSSSHTENQAEKSLVASFKLSKILDDIITGLYVKQAASVEVADVLLTKLKDWSDDLPESLLAPPGTDYEQPAAHQHIIGNLHVACTYHFAVIIVTRPFLISALGFQLAQLNRSPMGGGNSEHNEELAYSKLATACVDSAVYMIQTCSEVFQTRLLLGNMCILKAFIFAAGLVLGFSMFSQKEADPLQEETYDDALDILRMLSERSAQAAHYLEILSLLKNAVYEQRQRLAQHAQQTRTRYVSKLFSLNDRRLSTQTQTETVASAGEDVSDPSQLGLFEPWPSVNSFSAVDPAEYSAALTGWGGMELPLWDSFPFNGPAM</sequence>
<feature type="region of interest" description="Disordered" evidence="4">
    <location>
        <begin position="219"/>
        <end position="239"/>
    </location>
</feature>
<dbReference type="VEuPathDB" id="FungiDB:BO82DRAFT_274695"/>
<evidence type="ECO:0000313" key="8">
    <source>
        <dbReference type="Proteomes" id="UP000248340"/>
    </source>
</evidence>
<dbReference type="GO" id="GO:0000435">
    <property type="term" value="P:positive regulation of transcription from RNA polymerase II promoter by galactose"/>
    <property type="evidence" value="ECO:0007669"/>
    <property type="project" value="TreeGrafter"/>
</dbReference>
<dbReference type="Pfam" id="PF04082">
    <property type="entry name" value="Fungal_trans"/>
    <property type="match status" value="1"/>
</dbReference>
<dbReference type="GO" id="GO:0000981">
    <property type="term" value="F:DNA-binding transcription factor activity, RNA polymerase II-specific"/>
    <property type="evidence" value="ECO:0007669"/>
    <property type="project" value="TreeGrafter"/>
</dbReference>
<feature type="signal peptide" evidence="5">
    <location>
        <begin position="1"/>
        <end position="21"/>
    </location>
</feature>
<dbReference type="PANTHER" id="PTHR47424:SF9">
    <property type="entry name" value="TAH-2"/>
    <property type="match status" value="1"/>
</dbReference>
<dbReference type="GeneID" id="37133836"/>
<evidence type="ECO:0000256" key="3">
    <source>
        <dbReference type="ARBA" id="ARBA00023242"/>
    </source>
</evidence>
<dbReference type="Proteomes" id="UP000248340">
    <property type="component" value="Unassembled WGS sequence"/>
</dbReference>
<keyword evidence="1" id="KW-0805">Transcription regulation</keyword>
<reference evidence="7 8" key="1">
    <citation type="submission" date="2016-12" db="EMBL/GenBank/DDBJ databases">
        <title>The genomes of Aspergillus section Nigri reveals drivers in fungal speciation.</title>
        <authorList>
            <consortium name="DOE Joint Genome Institute"/>
            <person name="Vesth T.C."/>
            <person name="Nybo J."/>
            <person name="Theobald S."/>
            <person name="Brandl J."/>
            <person name="Frisvad J.C."/>
            <person name="Nielsen K.F."/>
            <person name="Lyhne E.K."/>
            <person name="Kogle M.E."/>
            <person name="Kuo A."/>
            <person name="Riley R."/>
            <person name="Clum A."/>
            <person name="Nolan M."/>
            <person name="Lipzen A."/>
            <person name="Salamov A."/>
            <person name="Henrissat B."/>
            <person name="Wiebenga A."/>
            <person name="De Vries R.P."/>
            <person name="Grigoriev I.V."/>
            <person name="Mortensen U.H."/>
            <person name="Andersen M.R."/>
            <person name="Baker S.E."/>
        </authorList>
    </citation>
    <scope>NUCLEOTIDE SEQUENCE [LARGE SCALE GENOMIC DNA]</scope>
    <source>
        <strain evidence="7 8">CBS 121591</strain>
    </source>
</reference>
<evidence type="ECO:0000256" key="1">
    <source>
        <dbReference type="ARBA" id="ARBA00023015"/>
    </source>
</evidence>
<feature type="chain" id="PRO_5016370410" description="Xylanolytic transcriptional activator regulatory domain-containing protein" evidence="5">
    <location>
        <begin position="22"/>
        <end position="877"/>
    </location>
</feature>
<dbReference type="EMBL" id="KZ821679">
    <property type="protein sequence ID" value="PYH85680.1"/>
    <property type="molecule type" value="Genomic_DNA"/>
</dbReference>
<dbReference type="AlphaFoldDB" id="A0A319CM96"/>
<proteinExistence type="predicted"/>
<dbReference type="GO" id="GO:0006351">
    <property type="term" value="P:DNA-templated transcription"/>
    <property type="evidence" value="ECO:0007669"/>
    <property type="project" value="InterPro"/>
</dbReference>
<evidence type="ECO:0000256" key="5">
    <source>
        <dbReference type="SAM" id="SignalP"/>
    </source>
</evidence>
<feature type="domain" description="Xylanolytic transcriptional activator regulatory" evidence="6">
    <location>
        <begin position="490"/>
        <end position="566"/>
    </location>
</feature>
<evidence type="ECO:0000256" key="2">
    <source>
        <dbReference type="ARBA" id="ARBA00023163"/>
    </source>
</evidence>
<feature type="region of interest" description="Disordered" evidence="4">
    <location>
        <begin position="252"/>
        <end position="288"/>
    </location>
</feature>
<dbReference type="SMART" id="SM00906">
    <property type="entry name" value="Fungal_trans"/>
    <property type="match status" value="1"/>
</dbReference>
<keyword evidence="5" id="KW-0732">Signal</keyword>
<protein>
    <recommendedName>
        <fullName evidence="6">Xylanolytic transcriptional activator regulatory domain-containing protein</fullName>
    </recommendedName>
</protein>
<feature type="compositionally biased region" description="Polar residues" evidence="4">
    <location>
        <begin position="230"/>
        <end position="239"/>
    </location>
</feature>
<gene>
    <name evidence="7" type="ORF">BO82DRAFT_274695</name>
</gene>
<name>A0A319CM96_9EURO</name>
<dbReference type="OrthoDB" id="4064873at2759"/>
<dbReference type="InterPro" id="IPR007219">
    <property type="entry name" value="XnlR_reg_dom"/>
</dbReference>
<organism evidence="7 8">
    <name type="scientific">Aspergillus uvarum CBS 121591</name>
    <dbReference type="NCBI Taxonomy" id="1448315"/>
    <lineage>
        <taxon>Eukaryota</taxon>
        <taxon>Fungi</taxon>
        <taxon>Dikarya</taxon>
        <taxon>Ascomycota</taxon>
        <taxon>Pezizomycotina</taxon>
        <taxon>Eurotiomycetes</taxon>
        <taxon>Eurotiomycetidae</taxon>
        <taxon>Eurotiales</taxon>
        <taxon>Aspergillaceae</taxon>
        <taxon>Aspergillus</taxon>
        <taxon>Aspergillus subgen. Circumdati</taxon>
    </lineage>
</organism>
<dbReference type="PANTHER" id="PTHR47424">
    <property type="entry name" value="REGULATORY PROTEIN GAL4"/>
    <property type="match status" value="1"/>
</dbReference>